<gene>
    <name evidence="1" type="ORF">LMF89_21590</name>
</gene>
<comment type="caution">
    <text evidence="1">The sequence shown here is derived from an EMBL/GenBank/DDBJ whole genome shotgun (WGS) entry which is preliminary data.</text>
</comment>
<protein>
    <submittedName>
        <fullName evidence="1">Uncharacterized protein</fullName>
    </submittedName>
</protein>
<dbReference type="EMBL" id="JAJHJB010000044">
    <property type="protein sequence ID" value="MCC5467933.1"/>
    <property type="molecule type" value="Genomic_DNA"/>
</dbReference>
<name>A0ABS8I083_9FIRM</name>
<reference evidence="1" key="1">
    <citation type="submission" date="2021-11" db="EMBL/GenBank/DDBJ databases">
        <title>Description of a new species Pelosinus isolated from the bottom sediments of Lake Baikal.</title>
        <authorList>
            <person name="Zakharyuk A."/>
        </authorList>
    </citation>
    <scope>NUCLEOTIDE SEQUENCE</scope>
    <source>
        <strain evidence="1">Bkl1</strain>
    </source>
</reference>
<evidence type="ECO:0000313" key="1">
    <source>
        <dbReference type="EMBL" id="MCC5467933.1"/>
    </source>
</evidence>
<sequence>MHGIIEKRWDGSVASLLTFWNKQFWKRTNRPIASSRNILQGDYCDTANVNR</sequence>
<evidence type="ECO:0000313" key="2">
    <source>
        <dbReference type="Proteomes" id="UP001165492"/>
    </source>
</evidence>
<accession>A0ABS8I083</accession>
<organism evidence="1 2">
    <name type="scientific">Pelosinus baikalensis</name>
    <dbReference type="NCBI Taxonomy" id="2892015"/>
    <lineage>
        <taxon>Bacteria</taxon>
        <taxon>Bacillati</taxon>
        <taxon>Bacillota</taxon>
        <taxon>Negativicutes</taxon>
        <taxon>Selenomonadales</taxon>
        <taxon>Sporomusaceae</taxon>
        <taxon>Pelosinus</taxon>
    </lineage>
</organism>
<keyword evidence="2" id="KW-1185">Reference proteome</keyword>
<dbReference type="Proteomes" id="UP001165492">
    <property type="component" value="Unassembled WGS sequence"/>
</dbReference>
<proteinExistence type="predicted"/>